<feature type="transmembrane region" description="Helical" evidence="17">
    <location>
        <begin position="377"/>
        <end position="395"/>
    </location>
</feature>
<comment type="pathway">
    <text evidence="2">Phospholipid metabolism; CDP-diacylglycerol biosynthesis; CDP-diacylglycerol from sn-glycerol 3-phosphate: step 1/3.</text>
</comment>
<dbReference type="AlphaFoldDB" id="A0AAW1BAF5"/>
<dbReference type="EMBL" id="JAOTOJ010000007">
    <property type="protein sequence ID" value="KAK9398676.1"/>
    <property type="molecule type" value="Genomic_DNA"/>
</dbReference>
<evidence type="ECO:0000256" key="8">
    <source>
        <dbReference type="ARBA" id="ARBA00022692"/>
    </source>
</evidence>
<keyword evidence="6" id="KW-0444">Lipid biosynthesis</keyword>
<evidence type="ECO:0000313" key="19">
    <source>
        <dbReference type="EMBL" id="KAK9398676.1"/>
    </source>
</evidence>
<evidence type="ECO:0000256" key="6">
    <source>
        <dbReference type="ARBA" id="ARBA00022516"/>
    </source>
</evidence>
<dbReference type="InterPro" id="IPR045252">
    <property type="entry name" value="LPCAT1-like"/>
</dbReference>
<feature type="transmembrane region" description="Helical" evidence="17">
    <location>
        <begin position="254"/>
        <end position="274"/>
    </location>
</feature>
<dbReference type="GO" id="GO:0008654">
    <property type="term" value="P:phospholipid biosynthetic process"/>
    <property type="evidence" value="ECO:0007669"/>
    <property type="project" value="UniProtKB-KW"/>
</dbReference>
<evidence type="ECO:0000256" key="10">
    <source>
        <dbReference type="ARBA" id="ARBA00022989"/>
    </source>
</evidence>
<comment type="similarity">
    <text evidence="5">Belongs to the 1-acyl-sn-glycerol-3-phosphate acyltransferase family.</text>
</comment>
<evidence type="ECO:0000256" key="16">
    <source>
        <dbReference type="SAM" id="MobiDB-lite"/>
    </source>
</evidence>
<feature type="domain" description="Phospholipid/glycerol acyltransferase" evidence="18">
    <location>
        <begin position="463"/>
        <end position="574"/>
    </location>
</feature>
<evidence type="ECO:0000256" key="4">
    <source>
        <dbReference type="ARBA" id="ARBA00005189"/>
    </source>
</evidence>
<evidence type="ECO:0000256" key="13">
    <source>
        <dbReference type="ARBA" id="ARBA00023209"/>
    </source>
</evidence>
<proteinExistence type="inferred from homology"/>
<dbReference type="CDD" id="cd07991">
    <property type="entry name" value="LPLAT_LPCAT1-like"/>
    <property type="match status" value="1"/>
</dbReference>
<keyword evidence="11" id="KW-0443">Lipid metabolism</keyword>
<dbReference type="SUPFAM" id="SSF69593">
    <property type="entry name" value="Glycerol-3-phosphate (1)-acyltransferase"/>
    <property type="match status" value="1"/>
</dbReference>
<evidence type="ECO:0000256" key="3">
    <source>
        <dbReference type="ARBA" id="ARBA00004771"/>
    </source>
</evidence>
<keyword evidence="20" id="KW-1185">Reference proteome</keyword>
<comment type="caution">
    <text evidence="19">The sequence shown here is derived from an EMBL/GenBank/DDBJ whole genome shotgun (WGS) entry which is preliminary data.</text>
</comment>
<evidence type="ECO:0000256" key="9">
    <source>
        <dbReference type="ARBA" id="ARBA00022824"/>
    </source>
</evidence>
<keyword evidence="12 17" id="KW-0472">Membrane</keyword>
<comment type="pathway">
    <text evidence="4">Lipid metabolism.</text>
</comment>
<dbReference type="GO" id="GO:0005789">
    <property type="term" value="C:endoplasmic reticulum membrane"/>
    <property type="evidence" value="ECO:0007669"/>
    <property type="project" value="UniProtKB-SubCell"/>
</dbReference>
<evidence type="ECO:0000256" key="17">
    <source>
        <dbReference type="SAM" id="Phobius"/>
    </source>
</evidence>
<keyword evidence="15 19" id="KW-0012">Acyltransferase</keyword>
<evidence type="ECO:0000259" key="18">
    <source>
        <dbReference type="SMART" id="SM00563"/>
    </source>
</evidence>
<keyword evidence="13" id="KW-0594">Phospholipid biosynthesis</keyword>
<evidence type="ECO:0000313" key="20">
    <source>
        <dbReference type="Proteomes" id="UP001474421"/>
    </source>
</evidence>
<feature type="region of interest" description="Disordered" evidence="16">
    <location>
        <begin position="207"/>
        <end position="226"/>
    </location>
</feature>
<keyword evidence="10 17" id="KW-1133">Transmembrane helix</keyword>
<keyword evidence="8 17" id="KW-0812">Transmembrane</keyword>
<evidence type="ECO:0000256" key="1">
    <source>
        <dbReference type="ARBA" id="ARBA00004477"/>
    </source>
</evidence>
<accession>A0AAW1BAF5</accession>
<evidence type="ECO:0000256" key="2">
    <source>
        <dbReference type="ARBA" id="ARBA00004765"/>
    </source>
</evidence>
<comment type="subcellular location">
    <subcellularLocation>
        <location evidence="1">Endoplasmic reticulum membrane</location>
        <topology evidence="1">Multi-pass membrane protein</topology>
    </subcellularLocation>
</comment>
<dbReference type="GO" id="GO:0004366">
    <property type="term" value="F:glycerol-3-phosphate O-acyltransferase activity"/>
    <property type="evidence" value="ECO:0007669"/>
    <property type="project" value="TreeGrafter"/>
</dbReference>
<dbReference type="GO" id="GO:0019432">
    <property type="term" value="P:triglyceride biosynthetic process"/>
    <property type="evidence" value="ECO:0007669"/>
    <property type="project" value="TreeGrafter"/>
</dbReference>
<sequence>MGWRDGGGGGGRRRRQPRWEEGRSNNGRARPASEEASAQRPLAPRGSATLRPAAFARRWRKAPLALRAPVRAWSAAPDLHPPRETPLRPPPWFGCAKAVPPTHAHNAAVGEQWKRRRRRRTRYPRFQGALKALFTRGFRGRCRRGRALLGSQAPAPPRPPWTYNAPAVAPCQESPCAVTGCRQCPRRPSVGEGVKWVELREARQKEAARKRRCQPASEGKSRGRRRLAAGGGSQALVPSMEAILAVFLQLLSLWFALAFLLIVLPSVFGLSLGVSEFYLRALVKILEWATLRIQKGIRREQKQISYTSSVIIQREQTTMEKEIAGMGCRDFELSDVFYFSKKGFEAIVEDEVTQRFTSEELVSWNLLTRTNVNFQYISLRLTIMWVIGVFVRYCFLLPLRITLAAIGIMSMIVGTTLVGKLPNGQTKDWLSDLVHLTCCRILVRALSGSICYHNRENRPQKGGICVANHTSPIDVIILTNDGCYTMVGQAHRGLMGVIQRATVKASPHIWFERSEMKDRHLVTKRLREHISNKDKLPILIFPEGTCINNTSVMMFKKGSFEIGATIYPVAIKYDPRFGDAFWNSSKYNIVSYLLRIMTSWAIVCQVWYLPPVTRKEGEDAVEFANRVKSAIAHRGGLTELPWDGGLKRAKVKETFKEEEQKNYSKMIIGNGTSLNGTNNSG</sequence>
<name>A0AAW1BAF5_CROAD</name>
<evidence type="ECO:0000256" key="5">
    <source>
        <dbReference type="ARBA" id="ARBA00008655"/>
    </source>
</evidence>
<evidence type="ECO:0000256" key="12">
    <source>
        <dbReference type="ARBA" id="ARBA00023136"/>
    </source>
</evidence>
<reference evidence="19 20" key="1">
    <citation type="journal article" date="2024" name="Proc. Natl. Acad. Sci. U.S.A.">
        <title>The genetic regulatory architecture and epigenomic basis for age-related changes in rattlesnake venom.</title>
        <authorList>
            <person name="Hogan M.P."/>
            <person name="Holding M.L."/>
            <person name="Nystrom G.S."/>
            <person name="Colston T.J."/>
            <person name="Bartlett D.A."/>
            <person name="Mason A.J."/>
            <person name="Ellsworth S.A."/>
            <person name="Rautsaw R.M."/>
            <person name="Lawrence K.C."/>
            <person name="Strickland J.L."/>
            <person name="He B."/>
            <person name="Fraser P."/>
            <person name="Margres M.J."/>
            <person name="Gilbert D.M."/>
            <person name="Gibbs H.L."/>
            <person name="Parkinson C.L."/>
            <person name="Rokyta D.R."/>
        </authorList>
    </citation>
    <scope>NUCLEOTIDE SEQUENCE [LARGE SCALE GENOMIC DNA]</scope>
    <source>
        <strain evidence="19">DRR0105</strain>
    </source>
</reference>
<comment type="pathway">
    <text evidence="3">Glycerolipid metabolism; triacylglycerol biosynthesis.</text>
</comment>
<evidence type="ECO:0000256" key="14">
    <source>
        <dbReference type="ARBA" id="ARBA00023264"/>
    </source>
</evidence>
<organism evidence="19 20">
    <name type="scientific">Crotalus adamanteus</name>
    <name type="common">Eastern diamondback rattlesnake</name>
    <dbReference type="NCBI Taxonomy" id="8729"/>
    <lineage>
        <taxon>Eukaryota</taxon>
        <taxon>Metazoa</taxon>
        <taxon>Chordata</taxon>
        <taxon>Craniata</taxon>
        <taxon>Vertebrata</taxon>
        <taxon>Euteleostomi</taxon>
        <taxon>Lepidosauria</taxon>
        <taxon>Squamata</taxon>
        <taxon>Bifurcata</taxon>
        <taxon>Unidentata</taxon>
        <taxon>Episquamata</taxon>
        <taxon>Toxicofera</taxon>
        <taxon>Serpentes</taxon>
        <taxon>Colubroidea</taxon>
        <taxon>Viperidae</taxon>
        <taxon>Crotalinae</taxon>
        <taxon>Crotalus</taxon>
    </lineage>
</organism>
<evidence type="ECO:0000256" key="11">
    <source>
        <dbReference type="ARBA" id="ARBA00023098"/>
    </source>
</evidence>
<feature type="region of interest" description="Disordered" evidence="16">
    <location>
        <begin position="1"/>
        <end position="49"/>
    </location>
</feature>
<keyword evidence="14" id="KW-1208">Phospholipid metabolism</keyword>
<dbReference type="SMART" id="SM00563">
    <property type="entry name" value="PlsC"/>
    <property type="match status" value="1"/>
</dbReference>
<dbReference type="Pfam" id="PF01553">
    <property type="entry name" value="Acyltransferase"/>
    <property type="match status" value="1"/>
</dbReference>
<evidence type="ECO:0000256" key="7">
    <source>
        <dbReference type="ARBA" id="ARBA00022679"/>
    </source>
</evidence>
<dbReference type="InterPro" id="IPR002123">
    <property type="entry name" value="Plipid/glycerol_acylTrfase"/>
</dbReference>
<dbReference type="PANTHER" id="PTHR23063:SF10">
    <property type="entry name" value="GLYCEROL-3-PHOSPHATE ACYLTRANSFERASE 3"/>
    <property type="match status" value="1"/>
</dbReference>
<evidence type="ECO:0000256" key="15">
    <source>
        <dbReference type="ARBA" id="ARBA00023315"/>
    </source>
</evidence>
<dbReference type="Proteomes" id="UP001474421">
    <property type="component" value="Unassembled WGS sequence"/>
</dbReference>
<keyword evidence="9" id="KW-0256">Endoplasmic reticulum</keyword>
<keyword evidence="7" id="KW-0808">Transferase</keyword>
<dbReference type="PANTHER" id="PTHR23063">
    <property type="entry name" value="PHOSPHOLIPID ACYLTRANSFERASE"/>
    <property type="match status" value="1"/>
</dbReference>
<protein>
    <submittedName>
        <fullName evidence="19">Glycerol-3-phosphate acyltransferase 3</fullName>
    </submittedName>
</protein>
<feature type="compositionally biased region" description="Gly residues" evidence="16">
    <location>
        <begin position="1"/>
        <end position="10"/>
    </location>
</feature>
<gene>
    <name evidence="19" type="ORF">NXF25_013645</name>
</gene>